<comment type="subunit">
    <text evidence="9">May be part of a spliceosome complex.</text>
</comment>
<comment type="function">
    <text evidence="1 9">Involved in pre-mRNA splicing.</text>
</comment>
<feature type="compositionally biased region" description="Low complexity" evidence="10">
    <location>
        <begin position="34"/>
        <end position="78"/>
    </location>
</feature>
<gene>
    <name evidence="11" type="ORF">K458DRAFT_421868</name>
</gene>
<evidence type="ECO:0000256" key="7">
    <source>
        <dbReference type="ARBA" id="ARBA00023187"/>
    </source>
</evidence>
<dbReference type="PANTHER" id="PTHR13264">
    <property type="entry name" value="GCIP-INTERACTING PROTEIN P29"/>
    <property type="match status" value="1"/>
</dbReference>
<dbReference type="PANTHER" id="PTHR13264:SF5">
    <property type="entry name" value="PRE-MRNA-SPLICING FACTOR SYF2"/>
    <property type="match status" value="1"/>
</dbReference>
<keyword evidence="6 9" id="KW-0747">Spliceosome</keyword>
<evidence type="ECO:0000256" key="6">
    <source>
        <dbReference type="ARBA" id="ARBA00022728"/>
    </source>
</evidence>
<evidence type="ECO:0000313" key="11">
    <source>
        <dbReference type="EMBL" id="KAF2680061.1"/>
    </source>
</evidence>
<dbReference type="OrthoDB" id="199717at2759"/>
<feature type="region of interest" description="Disordered" evidence="10">
    <location>
        <begin position="1"/>
        <end position="109"/>
    </location>
</feature>
<organism evidence="11 12">
    <name type="scientific">Lentithecium fluviatile CBS 122367</name>
    <dbReference type="NCBI Taxonomy" id="1168545"/>
    <lineage>
        <taxon>Eukaryota</taxon>
        <taxon>Fungi</taxon>
        <taxon>Dikarya</taxon>
        <taxon>Ascomycota</taxon>
        <taxon>Pezizomycotina</taxon>
        <taxon>Dothideomycetes</taxon>
        <taxon>Pleosporomycetidae</taxon>
        <taxon>Pleosporales</taxon>
        <taxon>Massarineae</taxon>
        <taxon>Lentitheciaceae</taxon>
        <taxon>Lentithecium</taxon>
    </lineage>
</organism>
<keyword evidence="5 9" id="KW-0507">mRNA processing</keyword>
<dbReference type="InterPro" id="IPR013260">
    <property type="entry name" value="mRNA_splic_SYF2"/>
</dbReference>
<keyword evidence="12" id="KW-1185">Reference proteome</keyword>
<feature type="compositionally biased region" description="Basic and acidic residues" evidence="10">
    <location>
        <begin position="1"/>
        <end position="14"/>
    </location>
</feature>
<name>A0A6G1IQ41_9PLEO</name>
<evidence type="ECO:0000256" key="9">
    <source>
        <dbReference type="RuleBase" id="RU367148"/>
    </source>
</evidence>
<dbReference type="GO" id="GO:0000974">
    <property type="term" value="C:Prp19 complex"/>
    <property type="evidence" value="ECO:0007669"/>
    <property type="project" value="TreeGrafter"/>
</dbReference>
<evidence type="ECO:0000256" key="3">
    <source>
        <dbReference type="ARBA" id="ARBA00010028"/>
    </source>
</evidence>
<protein>
    <recommendedName>
        <fullName evidence="4 9">Pre-mRNA-splicing factor SYF2</fullName>
    </recommendedName>
</protein>
<evidence type="ECO:0000256" key="10">
    <source>
        <dbReference type="SAM" id="MobiDB-lite"/>
    </source>
</evidence>
<dbReference type="Pfam" id="PF08231">
    <property type="entry name" value="SYF2"/>
    <property type="match status" value="1"/>
</dbReference>
<sequence length="307" mass="34159">MAKSPNSEDAKPTMKETQSPPPSGPEATASDAKPAIPASTDTSTPAPTTTDISTSTSASASTDAKAALAARMARFKALQTAKESGRKATEREVRDAEDRSQRLAQLSKLSAANEKASYKLLKADDPDFERKRNWDYTVEESESWDKRQAKKARNRDGNAFADYRGEASKVYKRQVRQLGSVDLEEYAARKGERLQQQVQSGLLQLVETDDGDVFTIDKQGRINTPVEEGYTHDHKPSKEAVDKLVDDLEKGERARLKARAARGVNDDDGGDVTYINQKNKQFNEKLARFYNRYTTEIRESFERGTAI</sequence>
<accession>A0A6G1IQ41</accession>
<dbReference type="AlphaFoldDB" id="A0A6G1IQ41"/>
<evidence type="ECO:0000256" key="5">
    <source>
        <dbReference type="ARBA" id="ARBA00022664"/>
    </source>
</evidence>
<evidence type="ECO:0000256" key="2">
    <source>
        <dbReference type="ARBA" id="ARBA00004123"/>
    </source>
</evidence>
<reference evidence="11" key="1">
    <citation type="journal article" date="2020" name="Stud. Mycol.">
        <title>101 Dothideomycetes genomes: a test case for predicting lifestyles and emergence of pathogens.</title>
        <authorList>
            <person name="Haridas S."/>
            <person name="Albert R."/>
            <person name="Binder M."/>
            <person name="Bloem J."/>
            <person name="Labutti K."/>
            <person name="Salamov A."/>
            <person name="Andreopoulos B."/>
            <person name="Baker S."/>
            <person name="Barry K."/>
            <person name="Bills G."/>
            <person name="Bluhm B."/>
            <person name="Cannon C."/>
            <person name="Castanera R."/>
            <person name="Culley D."/>
            <person name="Daum C."/>
            <person name="Ezra D."/>
            <person name="Gonzalez J."/>
            <person name="Henrissat B."/>
            <person name="Kuo A."/>
            <person name="Liang C."/>
            <person name="Lipzen A."/>
            <person name="Lutzoni F."/>
            <person name="Magnuson J."/>
            <person name="Mondo S."/>
            <person name="Nolan M."/>
            <person name="Ohm R."/>
            <person name="Pangilinan J."/>
            <person name="Park H.-J."/>
            <person name="Ramirez L."/>
            <person name="Alfaro M."/>
            <person name="Sun H."/>
            <person name="Tritt A."/>
            <person name="Yoshinaga Y."/>
            <person name="Zwiers L.-H."/>
            <person name="Turgeon B."/>
            <person name="Goodwin S."/>
            <person name="Spatafora J."/>
            <person name="Crous P."/>
            <person name="Grigoriev I."/>
        </authorList>
    </citation>
    <scope>NUCLEOTIDE SEQUENCE</scope>
    <source>
        <strain evidence="11">CBS 122367</strain>
    </source>
</reference>
<keyword evidence="7 9" id="KW-0508">mRNA splicing</keyword>
<dbReference type="Proteomes" id="UP000799291">
    <property type="component" value="Unassembled WGS sequence"/>
</dbReference>
<evidence type="ECO:0000256" key="1">
    <source>
        <dbReference type="ARBA" id="ARBA00003777"/>
    </source>
</evidence>
<keyword evidence="8 9" id="KW-0539">Nucleus</keyword>
<evidence type="ECO:0000256" key="4">
    <source>
        <dbReference type="ARBA" id="ARBA00014745"/>
    </source>
</evidence>
<comment type="similarity">
    <text evidence="3 9">Belongs to the SYF2 family.</text>
</comment>
<dbReference type="GO" id="GO:0071014">
    <property type="term" value="C:post-mRNA release spliceosomal complex"/>
    <property type="evidence" value="ECO:0007669"/>
    <property type="project" value="TreeGrafter"/>
</dbReference>
<comment type="subcellular location">
    <subcellularLocation>
        <location evidence="2 9">Nucleus</location>
    </subcellularLocation>
</comment>
<dbReference type="GO" id="GO:0000398">
    <property type="term" value="P:mRNA splicing, via spliceosome"/>
    <property type="evidence" value="ECO:0007669"/>
    <property type="project" value="UniProtKB-UniRule"/>
</dbReference>
<dbReference type="GO" id="GO:0071013">
    <property type="term" value="C:catalytic step 2 spliceosome"/>
    <property type="evidence" value="ECO:0007669"/>
    <property type="project" value="TreeGrafter"/>
</dbReference>
<feature type="compositionally biased region" description="Basic and acidic residues" evidence="10">
    <location>
        <begin position="83"/>
        <end position="101"/>
    </location>
</feature>
<proteinExistence type="inferred from homology"/>
<evidence type="ECO:0000313" key="12">
    <source>
        <dbReference type="Proteomes" id="UP000799291"/>
    </source>
</evidence>
<dbReference type="EMBL" id="MU005599">
    <property type="protein sequence ID" value="KAF2680061.1"/>
    <property type="molecule type" value="Genomic_DNA"/>
</dbReference>
<evidence type="ECO:0000256" key="8">
    <source>
        <dbReference type="ARBA" id="ARBA00023242"/>
    </source>
</evidence>